<protein>
    <submittedName>
        <fullName evidence="1">Uncharacterized protein</fullName>
    </submittedName>
</protein>
<reference evidence="1" key="1">
    <citation type="submission" date="2023-07" db="EMBL/GenBank/DDBJ databases">
        <title>Two novel species in the genus Flavivirga.</title>
        <authorList>
            <person name="Kwon K."/>
        </authorList>
    </citation>
    <scope>NUCLEOTIDE SEQUENCE</scope>
    <source>
        <strain evidence="1">KACC 14158</strain>
    </source>
</reference>
<sequence>MNKTERKFKCIGTKEIKVSGWSSEFVVGGIYNEAVKLNNPNHLSLIDNPEDGQKLQWLVDKSQFELVNDSDILETKQKFDLYLYRV</sequence>
<comment type="caution">
    <text evidence="1">The sequence shown here is derived from an EMBL/GenBank/DDBJ whole genome shotgun (WGS) entry which is preliminary data.</text>
</comment>
<gene>
    <name evidence="1" type="ORF">Q4Q40_18905</name>
</gene>
<accession>A0ABT8WT56</accession>
<name>A0ABT8WT56_9FLAO</name>
<keyword evidence="2" id="KW-1185">Reference proteome</keyword>
<evidence type="ECO:0000313" key="2">
    <source>
        <dbReference type="Proteomes" id="UP001176806"/>
    </source>
</evidence>
<dbReference type="Proteomes" id="UP001176806">
    <property type="component" value="Unassembled WGS sequence"/>
</dbReference>
<proteinExistence type="predicted"/>
<evidence type="ECO:0000313" key="1">
    <source>
        <dbReference type="EMBL" id="MDO5976274.1"/>
    </source>
</evidence>
<dbReference type="EMBL" id="JAUOEL010000007">
    <property type="protein sequence ID" value="MDO5976274.1"/>
    <property type="molecule type" value="Genomic_DNA"/>
</dbReference>
<organism evidence="1 2">
    <name type="scientific">Flavivirga jejuensis</name>
    <dbReference type="NCBI Taxonomy" id="870487"/>
    <lineage>
        <taxon>Bacteria</taxon>
        <taxon>Pseudomonadati</taxon>
        <taxon>Bacteroidota</taxon>
        <taxon>Flavobacteriia</taxon>
        <taxon>Flavobacteriales</taxon>
        <taxon>Flavobacteriaceae</taxon>
        <taxon>Flavivirga</taxon>
    </lineage>
</organism>
<dbReference type="RefSeq" id="WP_303303553.1">
    <property type="nucleotide sequence ID" value="NZ_BAABDA010000028.1"/>
</dbReference>